<protein>
    <submittedName>
        <fullName evidence="1">Uncharacterized protein</fullName>
    </submittedName>
</protein>
<evidence type="ECO:0000313" key="1">
    <source>
        <dbReference type="EMBL" id="KFK39749.1"/>
    </source>
</evidence>
<dbReference type="EMBL" id="CM002871">
    <property type="protein sequence ID" value="KFK39749.1"/>
    <property type="molecule type" value="Genomic_DNA"/>
</dbReference>
<accession>A0A087HC97</accession>
<proteinExistence type="predicted"/>
<gene>
    <name evidence="1" type="ordered locus">AALP_Aa3g282700</name>
</gene>
<dbReference type="Proteomes" id="UP000029120">
    <property type="component" value="Chromosome 3"/>
</dbReference>
<evidence type="ECO:0000313" key="2">
    <source>
        <dbReference type="Proteomes" id="UP000029120"/>
    </source>
</evidence>
<name>A0A087HC97_ARAAL</name>
<dbReference type="Gramene" id="KFK39749">
    <property type="protein sequence ID" value="KFK39749"/>
    <property type="gene ID" value="AALP_AA3G282700"/>
</dbReference>
<reference evidence="2" key="1">
    <citation type="journal article" date="2015" name="Nat. Plants">
        <title>Genome expansion of Arabis alpina linked with retrotransposition and reduced symmetric DNA methylation.</title>
        <authorList>
            <person name="Willing E.M."/>
            <person name="Rawat V."/>
            <person name="Mandakova T."/>
            <person name="Maumus F."/>
            <person name="James G.V."/>
            <person name="Nordstroem K.J."/>
            <person name="Becker C."/>
            <person name="Warthmann N."/>
            <person name="Chica C."/>
            <person name="Szarzynska B."/>
            <person name="Zytnicki M."/>
            <person name="Albani M.C."/>
            <person name="Kiefer C."/>
            <person name="Bergonzi S."/>
            <person name="Castaings L."/>
            <person name="Mateos J.L."/>
            <person name="Berns M.C."/>
            <person name="Bujdoso N."/>
            <person name="Piofczyk T."/>
            <person name="de Lorenzo L."/>
            <person name="Barrero-Sicilia C."/>
            <person name="Mateos I."/>
            <person name="Piednoel M."/>
            <person name="Hagmann J."/>
            <person name="Chen-Min-Tao R."/>
            <person name="Iglesias-Fernandez R."/>
            <person name="Schuster S.C."/>
            <person name="Alonso-Blanco C."/>
            <person name="Roudier F."/>
            <person name="Carbonero P."/>
            <person name="Paz-Ares J."/>
            <person name="Davis S.J."/>
            <person name="Pecinka A."/>
            <person name="Quesneville H."/>
            <person name="Colot V."/>
            <person name="Lysak M.A."/>
            <person name="Weigel D."/>
            <person name="Coupland G."/>
            <person name="Schneeberger K."/>
        </authorList>
    </citation>
    <scope>NUCLEOTIDE SEQUENCE [LARGE SCALE GENOMIC DNA]</scope>
    <source>
        <strain evidence="2">cv. Pajares</strain>
    </source>
</reference>
<organism evidence="1 2">
    <name type="scientific">Arabis alpina</name>
    <name type="common">Alpine rock-cress</name>
    <dbReference type="NCBI Taxonomy" id="50452"/>
    <lineage>
        <taxon>Eukaryota</taxon>
        <taxon>Viridiplantae</taxon>
        <taxon>Streptophyta</taxon>
        <taxon>Embryophyta</taxon>
        <taxon>Tracheophyta</taxon>
        <taxon>Spermatophyta</taxon>
        <taxon>Magnoliopsida</taxon>
        <taxon>eudicotyledons</taxon>
        <taxon>Gunneridae</taxon>
        <taxon>Pentapetalae</taxon>
        <taxon>rosids</taxon>
        <taxon>malvids</taxon>
        <taxon>Brassicales</taxon>
        <taxon>Brassicaceae</taxon>
        <taxon>Arabideae</taxon>
        <taxon>Arabis</taxon>
    </lineage>
</organism>
<sequence>MEYGLAAVPIEGKVSYVHGVLERFGGRTRKQLLKGKHNIQKLKTSII</sequence>
<keyword evidence="2" id="KW-1185">Reference proteome</keyword>
<dbReference type="AlphaFoldDB" id="A0A087HC97"/>